<dbReference type="InterPro" id="IPR025983">
    <property type="entry name" value="Cys_rich_CPCC"/>
</dbReference>
<sequence length="71" mass="7385">MDEAGAPPLRCPCCASASLSEEGAYEICPACGWEDDPVQRADPDYAGGANAPSLNQARQAWLAARSRDGSS</sequence>
<keyword evidence="3" id="KW-1185">Reference proteome</keyword>
<dbReference type="Pfam" id="PF14206">
    <property type="entry name" value="Cys_rich_CPCC"/>
    <property type="match status" value="1"/>
</dbReference>
<proteinExistence type="predicted"/>
<comment type="caution">
    <text evidence="2">The sequence shown here is derived from an EMBL/GenBank/DDBJ whole genome shotgun (WGS) entry which is preliminary data.</text>
</comment>
<dbReference type="RefSeq" id="WP_307279264.1">
    <property type="nucleotide sequence ID" value="NZ_JAUSVX010000012.1"/>
</dbReference>
<dbReference type="Proteomes" id="UP001242480">
    <property type="component" value="Unassembled WGS sequence"/>
</dbReference>
<gene>
    <name evidence="2" type="ORF">QO011_005465</name>
</gene>
<evidence type="ECO:0000313" key="2">
    <source>
        <dbReference type="EMBL" id="MDQ0472436.1"/>
    </source>
</evidence>
<name>A0ABU0JDS6_9HYPH</name>
<evidence type="ECO:0000313" key="3">
    <source>
        <dbReference type="Proteomes" id="UP001242480"/>
    </source>
</evidence>
<feature type="domain" description="Cysteine-rich CPCC" evidence="1">
    <location>
        <begin position="10"/>
        <end position="61"/>
    </location>
</feature>
<accession>A0ABU0JDS6</accession>
<evidence type="ECO:0000259" key="1">
    <source>
        <dbReference type="Pfam" id="PF14206"/>
    </source>
</evidence>
<organism evidence="2 3">
    <name type="scientific">Labrys wisconsinensis</name>
    <dbReference type="NCBI Taxonomy" id="425677"/>
    <lineage>
        <taxon>Bacteria</taxon>
        <taxon>Pseudomonadati</taxon>
        <taxon>Pseudomonadota</taxon>
        <taxon>Alphaproteobacteria</taxon>
        <taxon>Hyphomicrobiales</taxon>
        <taxon>Xanthobacteraceae</taxon>
        <taxon>Labrys</taxon>
    </lineage>
</organism>
<reference evidence="2 3" key="1">
    <citation type="submission" date="2023-07" db="EMBL/GenBank/DDBJ databases">
        <title>Genomic Encyclopedia of Type Strains, Phase IV (KMG-IV): sequencing the most valuable type-strain genomes for metagenomic binning, comparative biology and taxonomic classification.</title>
        <authorList>
            <person name="Goeker M."/>
        </authorList>
    </citation>
    <scope>NUCLEOTIDE SEQUENCE [LARGE SCALE GENOMIC DNA]</scope>
    <source>
        <strain evidence="2 3">DSM 19619</strain>
    </source>
</reference>
<protein>
    <submittedName>
        <fullName evidence="2">Anaerobic ribonucleoside-triphosphate reductase</fullName>
    </submittedName>
</protein>
<dbReference type="EMBL" id="JAUSVX010000012">
    <property type="protein sequence ID" value="MDQ0472436.1"/>
    <property type="molecule type" value="Genomic_DNA"/>
</dbReference>